<dbReference type="EMBL" id="JAOQKC010000002">
    <property type="protein sequence ID" value="MCU6695560.1"/>
    <property type="molecule type" value="Genomic_DNA"/>
</dbReference>
<comment type="caution">
    <text evidence="1">The sequence shown here is derived from an EMBL/GenBank/DDBJ whole genome shotgun (WGS) entry which is preliminary data.</text>
</comment>
<gene>
    <name evidence="1" type="ORF">OCV63_01450</name>
</gene>
<dbReference type="RefSeq" id="WP_158361634.1">
    <property type="nucleotide sequence ID" value="NZ_JAOQKC010000002.1"/>
</dbReference>
<dbReference type="SUPFAM" id="SSF52540">
    <property type="entry name" value="P-loop containing nucleoside triphosphate hydrolases"/>
    <property type="match status" value="1"/>
</dbReference>
<dbReference type="Proteomes" id="UP001652461">
    <property type="component" value="Unassembled WGS sequence"/>
</dbReference>
<dbReference type="InterPro" id="IPR027417">
    <property type="entry name" value="P-loop_NTPase"/>
</dbReference>
<protein>
    <submittedName>
        <fullName evidence="1">Uncharacterized protein</fullName>
    </submittedName>
</protein>
<keyword evidence="2" id="KW-1185">Reference proteome</keyword>
<sequence length="635" mass="70440">MLKSIFLVSGSVITTKEPFEDSVAVKSYMMQMKMSQDSFGSSKYAVSQGNTNMRLSYFPALIEAVMEYVSMEEKLSKGIVPEAAVGEAESGEYLVEYPGKEEMLQLGKAVNRNGRWEFKIAVVRKNAVSIKGAAAYEIGKAGNYEQVMFFALIPEFLKNVEFKEKYEYFRTSLLDYQKSTSETSKHSCWEAAAVLCDNVYQRCTYTDNCNAIDGSGMKIVCQDQGTQELLSISDIENVTVKKMHAGGEFKKFAGMVKKNVLAGHKMAELQLQKKWTVRSITDAFVRNPNRQLTDSEKLMMQATAAKLGEWYQVPKQLVKAAIAAKATYGKTIAFSNFYFYGEAGGGKTSAAMALSLALGIPYVSITFSANTEILDLLQSIAPETVDETGNVCSVAELVKEYPDSLSCALDPVASYEKITGKHKDDATPEEAMAAIFDKIAAGMNTSGQRFKYVDSPLAKAFRYGYLVELQEPNIVANPGVIVGLNSLLDRTATMVCQSGEIVNRHPDFIAVDTTNRSYAACRDVNASHLSRFHMALRFDKPSDDEMIERIKSNTGFDDTKTIRKMLKVQNAMCRVLQTSGEENYSCGTRELCNWISWYVLLGDAYESAKDTIIPLATQNEELMSELESCVLTEFV</sequence>
<dbReference type="Gene3D" id="3.40.50.300">
    <property type="entry name" value="P-loop containing nucleotide triphosphate hydrolases"/>
    <property type="match status" value="1"/>
</dbReference>
<name>A0ABT2RU67_9FIRM</name>
<evidence type="ECO:0000313" key="1">
    <source>
        <dbReference type="EMBL" id="MCU6695560.1"/>
    </source>
</evidence>
<evidence type="ECO:0000313" key="2">
    <source>
        <dbReference type="Proteomes" id="UP001652461"/>
    </source>
</evidence>
<organism evidence="1 2">
    <name type="scientific">Laedolimicola ammoniilytica</name>
    <dbReference type="NCBI Taxonomy" id="2981771"/>
    <lineage>
        <taxon>Bacteria</taxon>
        <taxon>Bacillati</taxon>
        <taxon>Bacillota</taxon>
        <taxon>Clostridia</taxon>
        <taxon>Lachnospirales</taxon>
        <taxon>Lachnospiraceae</taxon>
        <taxon>Laedolimicola</taxon>
    </lineage>
</organism>
<reference evidence="1 2" key="1">
    <citation type="journal article" date="2021" name="ISME Commun">
        <title>Automated analysis of genomic sequences facilitates high-throughput and comprehensive description of bacteria.</title>
        <authorList>
            <person name="Hitch T.C.A."/>
        </authorList>
    </citation>
    <scope>NUCLEOTIDE SEQUENCE [LARGE SCALE GENOMIC DNA]</scope>
    <source>
        <strain evidence="1 2">Sanger_04</strain>
    </source>
</reference>
<proteinExistence type="predicted"/>
<accession>A0ABT2RU67</accession>